<dbReference type="Proteomes" id="UP001374803">
    <property type="component" value="Chromosome"/>
</dbReference>
<evidence type="ECO:0000259" key="2">
    <source>
        <dbReference type="Pfam" id="PF06812"/>
    </source>
</evidence>
<reference evidence="3" key="1">
    <citation type="submission" date="2021-12" db="EMBL/GenBank/DDBJ databases">
        <title>Discovery of the Pendulisporaceae a myxobacterial family with distinct sporulation behavior and unique specialized metabolism.</title>
        <authorList>
            <person name="Garcia R."/>
            <person name="Popoff A."/>
            <person name="Bader C.D."/>
            <person name="Loehr J."/>
            <person name="Walesch S."/>
            <person name="Walt C."/>
            <person name="Boldt J."/>
            <person name="Bunk B."/>
            <person name="Haeckl F.J.F.P.J."/>
            <person name="Gunesch A.P."/>
            <person name="Birkelbach J."/>
            <person name="Nuebel U."/>
            <person name="Pietschmann T."/>
            <person name="Bach T."/>
            <person name="Mueller R."/>
        </authorList>
    </citation>
    <scope>NUCLEOTIDE SEQUENCE</scope>
    <source>
        <strain evidence="3">MSr11367</strain>
    </source>
</reference>
<dbReference type="RefSeq" id="WP_394832173.1">
    <property type="nucleotide sequence ID" value="NZ_CP089929.1"/>
</dbReference>
<feature type="region of interest" description="Disordered" evidence="1">
    <location>
        <begin position="1"/>
        <end position="30"/>
    </location>
</feature>
<dbReference type="Pfam" id="PF16989">
    <property type="entry name" value="T6SS_VasJ"/>
    <property type="match status" value="1"/>
</dbReference>
<gene>
    <name evidence="3" type="primary">tssA</name>
    <name evidence="3" type="ORF">LVJ94_37225</name>
</gene>
<dbReference type="InterPro" id="IPR017739">
    <property type="entry name" value="T6SS-assoc_VCA0119"/>
</dbReference>
<accession>A0ABZ2KZX0</accession>
<dbReference type="PANTHER" id="PTHR37024:SF3">
    <property type="entry name" value="TYPE VI SECRETION SYSTEM PROTEIN TSSA"/>
    <property type="match status" value="1"/>
</dbReference>
<evidence type="ECO:0000313" key="3">
    <source>
        <dbReference type="EMBL" id="WXB02546.1"/>
    </source>
</evidence>
<feature type="compositionally biased region" description="Basic and acidic residues" evidence="1">
    <location>
        <begin position="1"/>
        <end position="10"/>
    </location>
</feature>
<name>A0ABZ2KZX0_9BACT</name>
<sequence length="555" mass="59744">MTTFDEEIRSRTAPYANPLSGTPTGSDLSYDPEFERVAAEIEKLSNLTGGSVDWMLVSDDASRMLTERTKDFRLAGWLTVAKAQREGWRGVAEGLFAMQALVDGFWDNMFPPLKRARARAGVLTWLWETLDGIFTPRAVSAADADALKALETLVTELDEKLGAKLGDLNPGVGRFRIVVREKVRALPAPPPPKVEAPVQVPPLPSPPPPGEGAMNGTNGVPVPVAVAAVAQVAAVVQAVQAVSVPAAPAAAPTGGSLEELQDAASKWQDGLLELAKAARATAPADPWPFRLLRVATWLTIDGLPEVDKGRKTYARSAPGDDWNNLSSFFEASNWQALVEAAENALASNPFWLDVHRYSAVALEKLERADARDTVGREVVAFLSRMPKLEELEFSDEMPFASPETREWIAAERARWGAAGAGAALGGGKGAEIAAAVVEAVGGIGEGSDVAIAKVLRAAERSDVRSRFVGRLEVARVALDKERYDLAQDVAELLLPEITETLEAWEPALAADALANCLRALQTRNRDEGAVDERESQLFRRLLKLDPEAALRLRAS</sequence>
<keyword evidence="4" id="KW-1185">Reference proteome</keyword>
<evidence type="ECO:0000256" key="1">
    <source>
        <dbReference type="SAM" id="MobiDB-lite"/>
    </source>
</evidence>
<evidence type="ECO:0000313" key="4">
    <source>
        <dbReference type="Proteomes" id="UP001374803"/>
    </source>
</evidence>
<dbReference type="EMBL" id="CP089983">
    <property type="protein sequence ID" value="WXB02546.1"/>
    <property type="molecule type" value="Genomic_DNA"/>
</dbReference>
<organism evidence="3 4">
    <name type="scientific">Pendulispora rubella</name>
    <dbReference type="NCBI Taxonomy" id="2741070"/>
    <lineage>
        <taxon>Bacteria</taxon>
        <taxon>Pseudomonadati</taxon>
        <taxon>Myxococcota</taxon>
        <taxon>Myxococcia</taxon>
        <taxon>Myxococcales</taxon>
        <taxon>Sorangiineae</taxon>
        <taxon>Pendulisporaceae</taxon>
        <taxon>Pendulispora</taxon>
    </lineage>
</organism>
<dbReference type="NCBIfam" id="TIGR03362">
    <property type="entry name" value="VI_chp_7"/>
    <property type="match status" value="1"/>
</dbReference>
<feature type="compositionally biased region" description="Pro residues" evidence="1">
    <location>
        <begin position="188"/>
        <end position="210"/>
    </location>
</feature>
<dbReference type="Pfam" id="PF06812">
    <property type="entry name" value="ImpA_N"/>
    <property type="match status" value="1"/>
</dbReference>
<feature type="domain" description="ImpA N-terminal" evidence="2">
    <location>
        <begin position="22"/>
        <end position="126"/>
    </location>
</feature>
<feature type="region of interest" description="Disordered" evidence="1">
    <location>
        <begin position="188"/>
        <end position="216"/>
    </location>
</feature>
<proteinExistence type="predicted"/>
<dbReference type="PANTHER" id="PTHR37024">
    <property type="entry name" value="TYPE VI SECRETION SYSTEM DUF2094 AND IMPA-RELATED DOMAIN PROTEIN"/>
    <property type="match status" value="1"/>
</dbReference>
<protein>
    <submittedName>
        <fullName evidence="3">Type VI secretion system protein TssA</fullName>
    </submittedName>
</protein>
<dbReference type="InterPro" id="IPR010657">
    <property type="entry name" value="ImpA_N"/>
</dbReference>